<evidence type="ECO:0000313" key="3">
    <source>
        <dbReference type="Proteomes" id="UP000034291"/>
    </source>
</evidence>
<dbReference type="EMBL" id="JZBS01001712">
    <property type="protein sequence ID" value="KKK21635.1"/>
    <property type="molecule type" value="Genomic_DNA"/>
</dbReference>
<keyword evidence="3" id="KW-1185">Reference proteome</keyword>
<name>A0A0F8WVN7_9EURO</name>
<dbReference type="Proteomes" id="UP000034291">
    <property type="component" value="Unassembled WGS sequence"/>
</dbReference>
<gene>
    <name evidence="2" type="ORF">ARAM_007789</name>
</gene>
<dbReference type="OrthoDB" id="422156at2759"/>
<dbReference type="AlphaFoldDB" id="A0A0F8WVN7"/>
<proteinExistence type="predicted"/>
<protein>
    <submittedName>
        <fullName evidence="2">Uncharacterized protein</fullName>
    </submittedName>
</protein>
<dbReference type="STRING" id="308745.A0A0F8WVN7"/>
<reference evidence="2 3" key="1">
    <citation type="submission" date="2015-02" db="EMBL/GenBank/DDBJ databases">
        <title>Draft Genome Sequences of Two Closely-Related Aflatoxigenic Aspergillus Species Obtained from the Cote d'Ivoire.</title>
        <authorList>
            <person name="Moore G.G."/>
            <person name="Beltz S.B."/>
            <person name="Mack B.M."/>
        </authorList>
    </citation>
    <scope>NUCLEOTIDE SEQUENCE [LARGE SCALE GENOMIC DNA]</scope>
    <source>
        <strain evidence="2 3">SRRC1468</strain>
    </source>
</reference>
<keyword evidence="1" id="KW-0175">Coiled coil</keyword>
<organism evidence="2 3">
    <name type="scientific">Aspergillus rambellii</name>
    <dbReference type="NCBI Taxonomy" id="308745"/>
    <lineage>
        <taxon>Eukaryota</taxon>
        <taxon>Fungi</taxon>
        <taxon>Dikarya</taxon>
        <taxon>Ascomycota</taxon>
        <taxon>Pezizomycotina</taxon>
        <taxon>Eurotiomycetes</taxon>
        <taxon>Eurotiomycetidae</taxon>
        <taxon>Eurotiales</taxon>
        <taxon>Aspergillaceae</taxon>
        <taxon>Aspergillus</taxon>
        <taxon>Aspergillus subgen. Nidulantes</taxon>
    </lineage>
</organism>
<evidence type="ECO:0000256" key="1">
    <source>
        <dbReference type="SAM" id="Coils"/>
    </source>
</evidence>
<evidence type="ECO:0000313" key="2">
    <source>
        <dbReference type="EMBL" id="KKK21635.1"/>
    </source>
</evidence>
<accession>A0A0F8WVN7</accession>
<feature type="non-terminal residue" evidence="2">
    <location>
        <position position="1"/>
    </location>
</feature>
<feature type="coiled-coil region" evidence="1">
    <location>
        <begin position="28"/>
        <end position="55"/>
    </location>
</feature>
<sequence>RESLIAQLSRLLDSEATLSSSALKQSYVSRHREVLQEHKRELQRLTAAISESRDRANLLSTSAPISMPIARRTPPLPRRITCLKSEAGLIGAIV</sequence>
<comment type="caution">
    <text evidence="2">The sequence shown here is derived from an EMBL/GenBank/DDBJ whole genome shotgun (WGS) entry which is preliminary data.</text>
</comment>